<organism evidence="10 11">
    <name type="scientific">Eutypa lata (strain UCR-EL1)</name>
    <name type="common">Grapevine dieback disease fungus</name>
    <name type="synonym">Eutypa armeniacae</name>
    <dbReference type="NCBI Taxonomy" id="1287681"/>
    <lineage>
        <taxon>Eukaryota</taxon>
        <taxon>Fungi</taxon>
        <taxon>Dikarya</taxon>
        <taxon>Ascomycota</taxon>
        <taxon>Pezizomycotina</taxon>
        <taxon>Sordariomycetes</taxon>
        <taxon>Xylariomycetidae</taxon>
        <taxon>Xylariales</taxon>
        <taxon>Diatrypaceae</taxon>
        <taxon>Eutypa</taxon>
    </lineage>
</organism>
<reference evidence="11" key="1">
    <citation type="journal article" date="2013" name="Genome Announc.">
        <title>Draft genome sequence of the grapevine dieback fungus Eutypa lata UCR-EL1.</title>
        <authorList>
            <person name="Blanco-Ulate B."/>
            <person name="Rolshausen P.E."/>
            <person name="Cantu D."/>
        </authorList>
    </citation>
    <scope>NUCLEOTIDE SEQUENCE [LARGE SCALE GENOMIC DNA]</scope>
    <source>
        <strain evidence="11">UCR-EL1</strain>
    </source>
</reference>
<dbReference type="STRING" id="1287681.M7SIV5"/>
<dbReference type="HOGENOM" id="CLU_018404_0_0_1"/>
<evidence type="ECO:0000256" key="8">
    <source>
        <dbReference type="SAM" id="MobiDB-lite"/>
    </source>
</evidence>
<keyword evidence="2" id="KW-0479">Metal-binding</keyword>
<protein>
    <submittedName>
        <fullName evidence="10">Putative gal4-like transcription factor protein</fullName>
    </submittedName>
</protein>
<dbReference type="GO" id="GO:0000981">
    <property type="term" value="F:DNA-binding transcription factor activity, RNA polymerase II-specific"/>
    <property type="evidence" value="ECO:0007669"/>
    <property type="project" value="InterPro"/>
</dbReference>
<evidence type="ECO:0000256" key="3">
    <source>
        <dbReference type="ARBA" id="ARBA00022833"/>
    </source>
</evidence>
<feature type="domain" description="Xylanolytic transcriptional activator regulatory" evidence="9">
    <location>
        <begin position="351"/>
        <end position="428"/>
    </location>
</feature>
<evidence type="ECO:0000256" key="5">
    <source>
        <dbReference type="ARBA" id="ARBA00023125"/>
    </source>
</evidence>
<evidence type="ECO:0000256" key="4">
    <source>
        <dbReference type="ARBA" id="ARBA00023015"/>
    </source>
</evidence>
<dbReference type="AlphaFoldDB" id="M7SIV5"/>
<accession>M7SIV5</accession>
<keyword evidence="7" id="KW-0539">Nucleus</keyword>
<evidence type="ECO:0000256" key="2">
    <source>
        <dbReference type="ARBA" id="ARBA00022723"/>
    </source>
</evidence>
<keyword evidence="4" id="KW-0805">Transcription regulation</keyword>
<dbReference type="PANTHER" id="PTHR47782">
    <property type="entry name" value="ZN(II)2CYS6 TRANSCRIPTION FACTOR (EUROFUNG)-RELATED"/>
    <property type="match status" value="1"/>
</dbReference>
<evidence type="ECO:0000256" key="7">
    <source>
        <dbReference type="ARBA" id="ARBA00023242"/>
    </source>
</evidence>
<dbReference type="GO" id="GO:0045944">
    <property type="term" value="P:positive regulation of transcription by RNA polymerase II"/>
    <property type="evidence" value="ECO:0007669"/>
    <property type="project" value="TreeGrafter"/>
</dbReference>
<evidence type="ECO:0000313" key="10">
    <source>
        <dbReference type="EMBL" id="EMR66264.1"/>
    </source>
</evidence>
<keyword evidence="5" id="KW-0238">DNA-binding</keyword>
<evidence type="ECO:0000256" key="6">
    <source>
        <dbReference type="ARBA" id="ARBA00023163"/>
    </source>
</evidence>
<proteinExistence type="predicted"/>
<name>M7SIV5_EUTLA</name>
<dbReference type="GO" id="GO:0006351">
    <property type="term" value="P:DNA-templated transcription"/>
    <property type="evidence" value="ECO:0007669"/>
    <property type="project" value="InterPro"/>
</dbReference>
<keyword evidence="11" id="KW-1185">Reference proteome</keyword>
<dbReference type="CDD" id="cd14723">
    <property type="entry name" value="ZIP_Ppr1"/>
    <property type="match status" value="1"/>
</dbReference>
<dbReference type="OMA" id="YNDGHEL"/>
<evidence type="ECO:0000256" key="1">
    <source>
        <dbReference type="ARBA" id="ARBA00004123"/>
    </source>
</evidence>
<evidence type="ECO:0000259" key="9">
    <source>
        <dbReference type="SMART" id="SM00906"/>
    </source>
</evidence>
<dbReference type="GO" id="GO:0005634">
    <property type="term" value="C:nucleus"/>
    <property type="evidence" value="ECO:0007669"/>
    <property type="project" value="UniProtKB-SubCell"/>
</dbReference>
<evidence type="ECO:0000313" key="11">
    <source>
        <dbReference type="Proteomes" id="UP000012174"/>
    </source>
</evidence>
<dbReference type="PANTHER" id="PTHR47782:SF1">
    <property type="entry name" value="PYRIMIDINE PATHWAY REGULATORY PROTEIN 1"/>
    <property type="match status" value="1"/>
</dbReference>
<feature type="region of interest" description="Disordered" evidence="8">
    <location>
        <begin position="73"/>
        <end position="141"/>
    </location>
</feature>
<keyword evidence="6" id="KW-0804">Transcription</keyword>
<comment type="subcellular location">
    <subcellularLocation>
        <location evidence="1">Nucleus</location>
    </subcellularLocation>
</comment>
<dbReference type="InterPro" id="IPR007219">
    <property type="entry name" value="XnlR_reg_dom"/>
</dbReference>
<dbReference type="Gene3D" id="4.10.240.10">
    <property type="entry name" value="Zn(2)-C6 fungal-type DNA-binding domain"/>
    <property type="match status" value="1"/>
</dbReference>
<dbReference type="Proteomes" id="UP000012174">
    <property type="component" value="Unassembled WGS sequence"/>
</dbReference>
<dbReference type="SMART" id="SM00906">
    <property type="entry name" value="Fungal_trans"/>
    <property type="match status" value="1"/>
</dbReference>
<dbReference type="KEGG" id="ela:UCREL1_6777"/>
<dbReference type="InterPro" id="IPR052202">
    <property type="entry name" value="Yeast_MetPath_Reg"/>
</dbReference>
<sequence>MLMCDRQLPSCSECVVAKANCTGISANAAATDVPRSIVQHLESEIAWLETQLAQDGQLDMDVVHASDILLQMPSMPSRPHQGGEGSNTENGKDTGLHAVSGPNNVRGVLDGLPSPEAWTGGNRRRQSHNRDRNRDRDLRASILSGKPLQAIVSATLPYGSGATGLLSRVRMGLTPSAAQVGERGRTPAASHTNHKTNKGSSNNVLLDATILRSMPVDIVQRLLRKYLNTIQQDHPFLVASTVVQQFHNVAQILGWQIAEHQGENQQTHTTSTQIMANHDFLVVYLVLAISVTLGSANDGHEERCKALSMSLFEEGIQHFYSLPSFPSDIAWLQTILLVLLYATVFPRSANVWVLSGAAMRAYLELGLHREPSDESLVGGLDSETLDLRRRVFWAAYCMDRSICSALQRPLSTPDAAINTELPAQLGDDDTFLGSITYHRLLSEMLHVHFQREPIPDQLTWDDWLAGTENSLRAWYRQYGSSSRPSSHHHEMIEFNMARGLMILHRPSPRVPAPSARSLLIAFEAASTAARIHREHIRAGFFRRPWLSAHHALEAATVVLFCLRHGSAAITARFTAAHVFEMTKLFTSNLLAIAAQGWPEVSVYASVYERLLGPLLERVFLGRPDLSEAFGPAQDAELMRLLYPGPAHLEKLRFGWRQQQHQEELSPFDFTLLMGDDDFWTNANGGSLDIAIGEGGDHGDGQRWDSVGFQGVDFDFGITS</sequence>
<dbReference type="CDD" id="cd12148">
    <property type="entry name" value="fungal_TF_MHR"/>
    <property type="match status" value="1"/>
</dbReference>
<dbReference type="GO" id="GO:0043565">
    <property type="term" value="F:sequence-specific DNA binding"/>
    <property type="evidence" value="ECO:0007669"/>
    <property type="project" value="TreeGrafter"/>
</dbReference>
<dbReference type="GO" id="GO:0008270">
    <property type="term" value="F:zinc ion binding"/>
    <property type="evidence" value="ECO:0007669"/>
    <property type="project" value="InterPro"/>
</dbReference>
<dbReference type="InterPro" id="IPR036864">
    <property type="entry name" value="Zn2-C6_fun-type_DNA-bd_sf"/>
</dbReference>
<keyword evidence="3" id="KW-0862">Zinc</keyword>
<gene>
    <name evidence="10" type="ORF">UCREL1_6777</name>
</gene>
<feature type="region of interest" description="Disordered" evidence="8">
    <location>
        <begin position="180"/>
        <end position="200"/>
    </location>
</feature>
<dbReference type="eggNOG" id="ENOG502SHBJ">
    <property type="taxonomic scope" value="Eukaryota"/>
</dbReference>
<dbReference type="EMBL" id="KB706688">
    <property type="protein sequence ID" value="EMR66264.1"/>
    <property type="molecule type" value="Genomic_DNA"/>
</dbReference>
<dbReference type="Pfam" id="PF04082">
    <property type="entry name" value="Fungal_trans"/>
    <property type="match status" value="1"/>
</dbReference>
<feature type="compositionally biased region" description="Basic and acidic residues" evidence="8">
    <location>
        <begin position="128"/>
        <end position="139"/>
    </location>
</feature>
<dbReference type="OrthoDB" id="25921at2759"/>